<dbReference type="PANTHER" id="PTHR42847:SF4">
    <property type="entry name" value="ALKANESULFONATE MONOOXYGENASE-RELATED"/>
    <property type="match status" value="1"/>
</dbReference>
<keyword evidence="2" id="KW-0288">FMN</keyword>
<evidence type="ECO:0000256" key="2">
    <source>
        <dbReference type="ARBA" id="ARBA00022643"/>
    </source>
</evidence>
<dbReference type="InterPro" id="IPR036661">
    <property type="entry name" value="Luciferase-like_sf"/>
</dbReference>
<comment type="caution">
    <text evidence="7">The sequence shown here is derived from an EMBL/GenBank/DDBJ whole genome shotgun (WGS) entry which is preliminary data.</text>
</comment>
<dbReference type="Gene3D" id="3.20.20.30">
    <property type="entry name" value="Luciferase-like domain"/>
    <property type="match status" value="1"/>
</dbReference>
<proteinExistence type="predicted"/>
<keyword evidence="8" id="KW-1185">Reference proteome</keyword>
<keyword evidence="1" id="KW-0285">Flavoprotein</keyword>
<evidence type="ECO:0000256" key="5">
    <source>
        <dbReference type="SAM" id="MobiDB-lite"/>
    </source>
</evidence>
<evidence type="ECO:0000313" key="8">
    <source>
        <dbReference type="Proteomes" id="UP001185737"/>
    </source>
</evidence>
<dbReference type="PANTHER" id="PTHR42847">
    <property type="entry name" value="ALKANESULFONATE MONOOXYGENASE"/>
    <property type="match status" value="1"/>
</dbReference>
<evidence type="ECO:0000259" key="6">
    <source>
        <dbReference type="Pfam" id="PF00296"/>
    </source>
</evidence>
<dbReference type="EMBL" id="JAWLKA010000029">
    <property type="protein sequence ID" value="MDV6285854.1"/>
    <property type="molecule type" value="Genomic_DNA"/>
</dbReference>
<keyword evidence="4" id="KW-0503">Monooxygenase</keyword>
<dbReference type="InterPro" id="IPR050172">
    <property type="entry name" value="SsuD_RutA_monooxygenase"/>
</dbReference>
<dbReference type="RefSeq" id="WP_317571177.1">
    <property type="nucleotide sequence ID" value="NZ_JAWLKA010000029.1"/>
</dbReference>
<organism evidence="7 8">
    <name type="scientific">Rhodococcus jostii</name>
    <dbReference type="NCBI Taxonomy" id="132919"/>
    <lineage>
        <taxon>Bacteria</taxon>
        <taxon>Bacillati</taxon>
        <taxon>Actinomycetota</taxon>
        <taxon>Actinomycetes</taxon>
        <taxon>Mycobacteriales</taxon>
        <taxon>Nocardiaceae</taxon>
        <taxon>Rhodococcus</taxon>
    </lineage>
</organism>
<feature type="region of interest" description="Disordered" evidence="5">
    <location>
        <begin position="170"/>
        <end position="194"/>
    </location>
</feature>
<sequence>MATICRSTSGVRGRGNPSGRPGGGRRQAGDGEQRLLRGGLTVRNGFGGHRPVPLPTVYLGGSSDAAVDVAAAEADVFLTWSEPPAQVAEKLAGVQDRAAEYGRRVRGGIRLHVISRDTADGLGRGRAAHRGARRRDHRATPASCAVSDPKGSAACSNCMAATGTGCWSGRTCGPVRPRPWPGGRVPRSSEATTR</sequence>
<keyword evidence="3" id="KW-0560">Oxidoreductase</keyword>
<protein>
    <submittedName>
        <fullName evidence="7">LLM class flavin-dependent oxidoreductase</fullName>
    </submittedName>
</protein>
<dbReference type="SUPFAM" id="SSF51679">
    <property type="entry name" value="Bacterial luciferase-like"/>
    <property type="match status" value="1"/>
</dbReference>
<feature type="domain" description="Luciferase-like" evidence="6">
    <location>
        <begin position="50"/>
        <end position="122"/>
    </location>
</feature>
<dbReference type="InterPro" id="IPR011251">
    <property type="entry name" value="Luciferase-like_dom"/>
</dbReference>
<reference evidence="7 8" key="1">
    <citation type="submission" date="2023-10" db="EMBL/GenBank/DDBJ databases">
        <title>Development of a sustainable strategy for remediation of hydrocarbon-contaminated territories based on the waste exchange concept.</title>
        <authorList>
            <person name="Krivoruchko A."/>
        </authorList>
    </citation>
    <scope>NUCLEOTIDE SEQUENCE [LARGE SCALE GENOMIC DNA]</scope>
    <source>
        <strain evidence="7 8">IEGM 60</strain>
    </source>
</reference>
<evidence type="ECO:0000313" key="7">
    <source>
        <dbReference type="EMBL" id="MDV6285854.1"/>
    </source>
</evidence>
<evidence type="ECO:0000256" key="3">
    <source>
        <dbReference type="ARBA" id="ARBA00023002"/>
    </source>
</evidence>
<dbReference type="Pfam" id="PF00296">
    <property type="entry name" value="Bac_luciferase"/>
    <property type="match status" value="1"/>
</dbReference>
<accession>A0ABU4CQN1</accession>
<feature type="region of interest" description="Disordered" evidence="5">
    <location>
        <begin position="122"/>
        <end position="143"/>
    </location>
</feature>
<feature type="compositionally biased region" description="Low complexity" evidence="5">
    <location>
        <begin position="10"/>
        <end position="19"/>
    </location>
</feature>
<evidence type="ECO:0000256" key="4">
    <source>
        <dbReference type="ARBA" id="ARBA00023033"/>
    </source>
</evidence>
<feature type="region of interest" description="Disordered" evidence="5">
    <location>
        <begin position="1"/>
        <end position="32"/>
    </location>
</feature>
<name>A0ABU4CQN1_RHOJO</name>
<gene>
    <name evidence="7" type="ORF">R3Q59_35805</name>
</gene>
<feature type="compositionally biased region" description="Basic residues" evidence="5">
    <location>
        <begin position="126"/>
        <end position="137"/>
    </location>
</feature>
<evidence type="ECO:0000256" key="1">
    <source>
        <dbReference type="ARBA" id="ARBA00022630"/>
    </source>
</evidence>
<dbReference type="Proteomes" id="UP001185737">
    <property type="component" value="Unassembled WGS sequence"/>
</dbReference>